<keyword evidence="4" id="KW-1133">Transmembrane helix</keyword>
<dbReference type="RefSeq" id="WP_369340380.1">
    <property type="nucleotide sequence ID" value="NZ_JBFYGN010000036.1"/>
</dbReference>
<evidence type="ECO:0000313" key="7">
    <source>
        <dbReference type="Proteomes" id="UP001561046"/>
    </source>
</evidence>
<feature type="domain" description="Histidine kinase/HSP90-like ATPase" evidence="5">
    <location>
        <begin position="166"/>
        <end position="269"/>
    </location>
</feature>
<dbReference type="EMBL" id="JBFYGN010000036">
    <property type="protein sequence ID" value="MEX8195203.1"/>
    <property type="molecule type" value="Genomic_DNA"/>
</dbReference>
<dbReference type="PANTHER" id="PTHR24421:SF58">
    <property type="entry name" value="SIGNAL TRANSDUCTION HISTIDINE-PROTEIN KINASE_PHOSPHATASE UHPB"/>
    <property type="match status" value="1"/>
</dbReference>
<comment type="caution">
    <text evidence="6">The sequence shown here is derived from an EMBL/GenBank/DDBJ whole genome shotgun (WGS) entry which is preliminary data.</text>
</comment>
<keyword evidence="4" id="KW-0472">Membrane</keyword>
<accession>A0ABV4A303</accession>
<feature type="transmembrane region" description="Helical" evidence="4">
    <location>
        <begin position="18"/>
        <end position="38"/>
    </location>
</feature>
<dbReference type="PANTHER" id="PTHR24421">
    <property type="entry name" value="NITRATE/NITRITE SENSOR PROTEIN NARX-RELATED"/>
    <property type="match status" value="1"/>
</dbReference>
<keyword evidence="1" id="KW-0808">Transferase</keyword>
<dbReference type="SUPFAM" id="SSF55874">
    <property type="entry name" value="ATPase domain of HSP90 chaperone/DNA topoisomerase II/histidine kinase"/>
    <property type="match status" value="1"/>
</dbReference>
<evidence type="ECO:0000313" key="6">
    <source>
        <dbReference type="EMBL" id="MEX8195203.1"/>
    </source>
</evidence>
<dbReference type="Gene3D" id="3.30.565.10">
    <property type="entry name" value="Histidine kinase-like ATPase, C-terminal domain"/>
    <property type="match status" value="1"/>
</dbReference>
<dbReference type="Pfam" id="PF02518">
    <property type="entry name" value="HATPase_c"/>
    <property type="match status" value="1"/>
</dbReference>
<organism evidence="6 7">
    <name type="scientific">Comamonas guangdongensis</name>
    <dbReference type="NCBI Taxonomy" id="510515"/>
    <lineage>
        <taxon>Bacteria</taxon>
        <taxon>Pseudomonadati</taxon>
        <taxon>Pseudomonadota</taxon>
        <taxon>Betaproteobacteria</taxon>
        <taxon>Burkholderiales</taxon>
        <taxon>Comamonadaceae</taxon>
        <taxon>Comamonas</taxon>
    </lineage>
</organism>
<dbReference type="InterPro" id="IPR050482">
    <property type="entry name" value="Sensor_HK_TwoCompSys"/>
</dbReference>
<dbReference type="InterPro" id="IPR036890">
    <property type="entry name" value="HATPase_C_sf"/>
</dbReference>
<evidence type="ECO:0000256" key="3">
    <source>
        <dbReference type="ARBA" id="ARBA00023012"/>
    </source>
</evidence>
<reference evidence="6 7" key="1">
    <citation type="journal article" date="2013" name="Int. J. Syst. Evol. Microbiol.">
        <title>Comamonas guangdongensis sp. nov., isolated from subterranean forest sediment, and emended description of the genus Comamonas.</title>
        <authorList>
            <person name="Zhang J."/>
            <person name="Wang Y."/>
            <person name="Zhou S."/>
            <person name="Wu C."/>
            <person name="He J."/>
            <person name="Li F."/>
        </authorList>
    </citation>
    <scope>NUCLEOTIDE SEQUENCE [LARGE SCALE GENOMIC DNA]</scope>
    <source>
        <strain evidence="6 7">CCTCC AB2011133</strain>
    </source>
</reference>
<name>A0ABV4A303_9BURK</name>
<dbReference type="Gene3D" id="1.20.5.1930">
    <property type="match status" value="1"/>
</dbReference>
<keyword evidence="7" id="KW-1185">Reference proteome</keyword>
<evidence type="ECO:0000256" key="4">
    <source>
        <dbReference type="SAM" id="Phobius"/>
    </source>
</evidence>
<dbReference type="GO" id="GO:0016301">
    <property type="term" value="F:kinase activity"/>
    <property type="evidence" value="ECO:0007669"/>
    <property type="project" value="UniProtKB-KW"/>
</dbReference>
<keyword evidence="3" id="KW-0902">Two-component regulatory system</keyword>
<dbReference type="SMART" id="SM00387">
    <property type="entry name" value="HATPase_c"/>
    <property type="match status" value="1"/>
</dbReference>
<dbReference type="Proteomes" id="UP001561046">
    <property type="component" value="Unassembled WGS sequence"/>
</dbReference>
<protein>
    <submittedName>
        <fullName evidence="6">Sensor histidine kinase</fullName>
    </submittedName>
</protein>
<keyword evidence="2 6" id="KW-0418">Kinase</keyword>
<proteinExistence type="predicted"/>
<evidence type="ECO:0000256" key="1">
    <source>
        <dbReference type="ARBA" id="ARBA00022679"/>
    </source>
</evidence>
<gene>
    <name evidence="6" type="ORF">AB6724_20415</name>
</gene>
<evidence type="ECO:0000256" key="2">
    <source>
        <dbReference type="ARBA" id="ARBA00022777"/>
    </source>
</evidence>
<evidence type="ECO:0000259" key="5">
    <source>
        <dbReference type="SMART" id="SM00387"/>
    </source>
</evidence>
<dbReference type="CDD" id="cd16917">
    <property type="entry name" value="HATPase_UhpB-NarQ-NarX-like"/>
    <property type="match status" value="1"/>
</dbReference>
<keyword evidence="4" id="KW-0812">Transmembrane</keyword>
<sequence length="269" mass="30515">MAVILSWCFVVTWRDKTWFVALSLLSALGALLMCVRCFPRICRSIQSRLGLGIRPSKKVQEERDRIASDLHDTLGSQLVQALTLMEAQQSTEGNPAKAVLEQSLLDLRLIVDSMDGQDESLAMRMARLRHRLEPVLQRKGLVLHWLLSDPELGVGRRTEHLLPRGRVAHQLLAVVQESISNAIEHAHATEVWVTLEPYEKNDPQRFDWDWYLHIEDNGKGFNLRSVLTDVSSSGHGVLNMFQRMKDIGGDLYIHPRQGGGTQVLARWRA</sequence>
<dbReference type="InterPro" id="IPR003594">
    <property type="entry name" value="HATPase_dom"/>
</dbReference>